<dbReference type="AlphaFoldDB" id="A0A0F9AKZ2"/>
<evidence type="ECO:0008006" key="2">
    <source>
        <dbReference type="Google" id="ProtNLM"/>
    </source>
</evidence>
<dbReference type="EMBL" id="LAZR01042139">
    <property type="protein sequence ID" value="KKL10244.1"/>
    <property type="molecule type" value="Genomic_DNA"/>
</dbReference>
<proteinExistence type="predicted"/>
<gene>
    <name evidence="1" type="ORF">LCGC14_2557780</name>
</gene>
<sequence length="185" mass="21900">MITWITTVGWSPFAVINPVWAYCKEFKEWPSRFILINTKNERIRKNLTLVKSYLKEIAWGYSNENFLDKNIVTHQIDDEDIQNYANTLKKIISKEIDRNPNKIILDMTPGRKYMSAINVYYGLQRSNIPIQVFYLHLEESRYQDIPYPLTPITKNDLVDIIDSTEIFTKNIDELKDSKEEIGRFN</sequence>
<name>A0A0F9AKZ2_9ZZZZ</name>
<evidence type="ECO:0000313" key="1">
    <source>
        <dbReference type="EMBL" id="KKL10244.1"/>
    </source>
</evidence>
<organism evidence="1">
    <name type="scientific">marine sediment metagenome</name>
    <dbReference type="NCBI Taxonomy" id="412755"/>
    <lineage>
        <taxon>unclassified sequences</taxon>
        <taxon>metagenomes</taxon>
        <taxon>ecological metagenomes</taxon>
    </lineage>
</organism>
<protein>
    <recommendedName>
        <fullName evidence="2">CRISPR system ring nuclease SSO1393-like domain-containing protein</fullName>
    </recommendedName>
</protein>
<accession>A0A0F9AKZ2</accession>
<reference evidence="1" key="1">
    <citation type="journal article" date="2015" name="Nature">
        <title>Complex archaea that bridge the gap between prokaryotes and eukaryotes.</title>
        <authorList>
            <person name="Spang A."/>
            <person name="Saw J.H."/>
            <person name="Jorgensen S.L."/>
            <person name="Zaremba-Niedzwiedzka K."/>
            <person name="Martijn J."/>
            <person name="Lind A.E."/>
            <person name="van Eijk R."/>
            <person name="Schleper C."/>
            <person name="Guy L."/>
            <person name="Ettema T.J."/>
        </authorList>
    </citation>
    <scope>NUCLEOTIDE SEQUENCE</scope>
</reference>
<comment type="caution">
    <text evidence="1">The sequence shown here is derived from an EMBL/GenBank/DDBJ whole genome shotgun (WGS) entry which is preliminary data.</text>
</comment>